<dbReference type="InterPro" id="IPR036890">
    <property type="entry name" value="HATPase_C_sf"/>
</dbReference>
<dbReference type="PANTHER" id="PTHR43547">
    <property type="entry name" value="TWO-COMPONENT HISTIDINE KINASE"/>
    <property type="match status" value="1"/>
</dbReference>
<keyword evidence="5" id="KW-1133">Transmembrane helix</keyword>
<dbReference type="SUPFAM" id="SSF55874">
    <property type="entry name" value="ATPase domain of HSP90 chaperone/DNA topoisomerase II/histidine kinase"/>
    <property type="match status" value="1"/>
</dbReference>
<dbReference type="GO" id="GO:0000155">
    <property type="term" value="F:phosphorelay sensor kinase activity"/>
    <property type="evidence" value="ECO:0007669"/>
    <property type="project" value="TreeGrafter"/>
</dbReference>
<sequence>MVCPAAWQVLALDPSVALDRLIYKRWTIRDGMPSNSVSQVIQTPEGFVWIATQEGLVRFDGSRFKLFDPANTPLLGIGDVRSLAVDDTGVLWVGTHADGLLRYGPEGFSRATAPNGTWSENRAPVPILTLLATQSGLWVGTGGLGLIQRRDGQWLRHLDRLPAEKIVDMAPDGKGGVWLATDGQGLWRYRDERFEPVGTEIDELGDVLYSLELDERGRLWIGTAGRGLFRWTPASEGAGLGRLDRVFLHDGKPEFNHIYDLLMDRDGVLWFASGAGIGRLHGETLTLSETIEARPISLLNDLFEDRSGNLWIGGAGSGVHRLSQGPFQSVTALDGLNDDMVWCLAMRGDDVWIQTDAPGFDIWDGRAERLLPGPDALRRTIFPGVAFDSHGNPWFASVNGLFRLVDESLVKVTRMAMEDTGEAVSVNVDGLFFPVFVDSRDRVWFGMEEGIGRLQEGRLKVYWEADLASVTVQAFAEDNRGQIWVGTDAGLFRIADERIDRWPSLESGLPAEDILAVYADERGCIWLGTGNSGLMCFSDNRFHTFSMADGLFDDAIFSVLEDDYENLWLSSNLGVCMLARSHLEDLLAGRETRVRGRVFGYADGMKSPECNSGGYPVGTRSRDGVMYFPTTQGVTFIDTAAYHRNPPELEPPRVFLEQMVIDGRVVNLASDGQDLPALADDFHDLQIHFSALDFFAPESLKLESRLTGYEVDWESHDDRRVAYYTGLPPGRYVFEVRATNRTGLTHRASQAFLVSPRLYQSSWFLWMSLLAFTGIAWLAHCGLMKPIERSMAAKAAEYERLREECHEVTHRLARARGQVEEVREEAEKSGVATLLLHNVGNVLNSVSVSAGIVEKMMRSTGVYQVLRRVADLVDGNRHDLVHFFGRDPQGRRVARALHEMGDLIDEGNESLVHELANLNVQAGHLNEIVKSMREIQKGRPDRFDINILIEDAVKMQSHALRKHSIEVEQNLEPLPPVRGRKSQILQILVNLIKNAYEAIVEEAEESPLPTERMIAIFTHQDGEQVIVEVCDSGPGIEPDHLDQVFSHGFTTKPRGHGFGLHYCRKVMREMEGDLTVRLDGPLRGATFVVRIPT</sequence>
<evidence type="ECO:0000256" key="2">
    <source>
        <dbReference type="ARBA" id="ARBA00012438"/>
    </source>
</evidence>
<dbReference type="Gene3D" id="3.30.565.10">
    <property type="entry name" value="Histidine kinase-like ATPase, C-terminal domain"/>
    <property type="match status" value="1"/>
</dbReference>
<dbReference type="SMART" id="SM00387">
    <property type="entry name" value="HATPase_c"/>
    <property type="match status" value="1"/>
</dbReference>
<dbReference type="Gene3D" id="2.130.10.10">
    <property type="entry name" value="YVTN repeat-like/Quinoprotein amine dehydrogenase"/>
    <property type="match status" value="2"/>
</dbReference>
<feature type="transmembrane region" description="Helical" evidence="5">
    <location>
        <begin position="763"/>
        <end position="784"/>
    </location>
</feature>
<keyword evidence="8" id="KW-1185">Reference proteome</keyword>
<comment type="catalytic activity">
    <reaction evidence="1">
        <text>ATP + protein L-histidine = ADP + protein N-phospho-L-histidine.</text>
        <dbReference type="EC" id="2.7.13.3"/>
    </reaction>
</comment>
<dbReference type="InterPro" id="IPR005467">
    <property type="entry name" value="His_kinase_dom"/>
</dbReference>
<dbReference type="PANTHER" id="PTHR43547:SF2">
    <property type="entry name" value="HYBRID SIGNAL TRANSDUCTION HISTIDINE KINASE C"/>
    <property type="match status" value="1"/>
</dbReference>
<dbReference type="InterPro" id="IPR013783">
    <property type="entry name" value="Ig-like_fold"/>
</dbReference>
<dbReference type="Pfam" id="PF07494">
    <property type="entry name" value="Reg_prop"/>
    <property type="match status" value="3"/>
</dbReference>
<dbReference type="InterPro" id="IPR004358">
    <property type="entry name" value="Sig_transdc_His_kin-like_C"/>
</dbReference>
<keyword evidence="5" id="KW-0812">Transmembrane</keyword>
<dbReference type="KEGG" id="scor:J3U87_11110"/>
<dbReference type="Proteomes" id="UP000663929">
    <property type="component" value="Chromosome"/>
</dbReference>
<feature type="coiled-coil region" evidence="4">
    <location>
        <begin position="791"/>
        <end position="825"/>
    </location>
</feature>
<dbReference type="EC" id="2.7.13.3" evidence="2"/>
<evidence type="ECO:0000256" key="4">
    <source>
        <dbReference type="SAM" id="Coils"/>
    </source>
</evidence>
<dbReference type="InterPro" id="IPR015943">
    <property type="entry name" value="WD40/YVTN_repeat-like_dom_sf"/>
</dbReference>
<dbReference type="InterPro" id="IPR011123">
    <property type="entry name" value="Y_Y_Y"/>
</dbReference>
<dbReference type="EMBL" id="CP071793">
    <property type="protein sequence ID" value="QTD53002.1"/>
    <property type="molecule type" value="Genomic_DNA"/>
</dbReference>
<evidence type="ECO:0000256" key="3">
    <source>
        <dbReference type="ARBA" id="ARBA00022553"/>
    </source>
</evidence>
<organism evidence="7 8">
    <name type="scientific">Sulfidibacter corallicola</name>
    <dbReference type="NCBI Taxonomy" id="2818388"/>
    <lineage>
        <taxon>Bacteria</taxon>
        <taxon>Pseudomonadati</taxon>
        <taxon>Acidobacteriota</taxon>
        <taxon>Holophagae</taxon>
        <taxon>Acanthopleuribacterales</taxon>
        <taxon>Acanthopleuribacteraceae</taxon>
        <taxon>Sulfidibacter</taxon>
    </lineage>
</organism>
<keyword evidence="3" id="KW-0597">Phosphoprotein</keyword>
<evidence type="ECO:0000256" key="5">
    <source>
        <dbReference type="SAM" id="Phobius"/>
    </source>
</evidence>
<name>A0A8A4TVI8_SULCO</name>
<evidence type="ECO:0000259" key="6">
    <source>
        <dbReference type="PROSITE" id="PS50109"/>
    </source>
</evidence>
<dbReference type="InterPro" id="IPR011110">
    <property type="entry name" value="Reg_prop"/>
</dbReference>
<keyword evidence="4" id="KW-0175">Coiled coil</keyword>
<evidence type="ECO:0000313" key="8">
    <source>
        <dbReference type="Proteomes" id="UP000663929"/>
    </source>
</evidence>
<dbReference type="PRINTS" id="PR00344">
    <property type="entry name" value="BCTRLSENSOR"/>
</dbReference>
<accession>A0A8A4TVI8</accession>
<proteinExistence type="predicted"/>
<dbReference type="SUPFAM" id="SSF63829">
    <property type="entry name" value="Calcium-dependent phosphotriesterase"/>
    <property type="match status" value="2"/>
</dbReference>
<dbReference type="Gene3D" id="2.60.40.10">
    <property type="entry name" value="Immunoglobulins"/>
    <property type="match status" value="1"/>
</dbReference>
<dbReference type="Pfam" id="PF02518">
    <property type="entry name" value="HATPase_c"/>
    <property type="match status" value="1"/>
</dbReference>
<dbReference type="RefSeq" id="WP_237383100.1">
    <property type="nucleotide sequence ID" value="NZ_CP071793.1"/>
</dbReference>
<feature type="domain" description="Histidine kinase" evidence="6">
    <location>
        <begin position="879"/>
        <end position="1093"/>
    </location>
</feature>
<evidence type="ECO:0000313" key="7">
    <source>
        <dbReference type="EMBL" id="QTD53002.1"/>
    </source>
</evidence>
<reference evidence="7" key="1">
    <citation type="submission" date="2021-03" db="EMBL/GenBank/DDBJ databases">
        <title>Acanthopleuribacteraceae sp. M133.</title>
        <authorList>
            <person name="Wang G."/>
        </authorList>
    </citation>
    <scope>NUCLEOTIDE SEQUENCE</scope>
    <source>
        <strain evidence="7">M133</strain>
    </source>
</reference>
<dbReference type="Pfam" id="PF07495">
    <property type="entry name" value="Y_Y_Y"/>
    <property type="match status" value="1"/>
</dbReference>
<dbReference type="InterPro" id="IPR003594">
    <property type="entry name" value="HATPase_dom"/>
</dbReference>
<gene>
    <name evidence="7" type="ORF">J3U87_11110</name>
</gene>
<protein>
    <recommendedName>
        <fullName evidence="2">histidine kinase</fullName>
        <ecNumber evidence="2">2.7.13.3</ecNumber>
    </recommendedName>
</protein>
<keyword evidence="5" id="KW-0472">Membrane</keyword>
<evidence type="ECO:0000256" key="1">
    <source>
        <dbReference type="ARBA" id="ARBA00000085"/>
    </source>
</evidence>
<dbReference type="AlphaFoldDB" id="A0A8A4TVI8"/>
<dbReference type="PROSITE" id="PS50109">
    <property type="entry name" value="HIS_KIN"/>
    <property type="match status" value="1"/>
</dbReference>